<evidence type="ECO:0000313" key="10">
    <source>
        <dbReference type="Proteomes" id="UP000315628"/>
    </source>
</evidence>
<evidence type="ECO:0000256" key="4">
    <source>
        <dbReference type="ARBA" id="ARBA00022746"/>
    </source>
</evidence>
<evidence type="ECO:0000256" key="7">
    <source>
        <dbReference type="ARBA" id="ARBA00023235"/>
    </source>
</evidence>
<dbReference type="NCBIfam" id="TIGR03462">
    <property type="entry name" value="CarR_dom_SF"/>
    <property type="match status" value="1"/>
</dbReference>
<comment type="pathway">
    <text evidence="2">Carotenoid biosynthesis.</text>
</comment>
<dbReference type="InterPro" id="IPR017825">
    <property type="entry name" value="Lycopene_cyclase_dom"/>
</dbReference>
<protein>
    <submittedName>
        <fullName evidence="9">Lycopene cyclase domain-containing protein</fullName>
    </submittedName>
</protein>
<evidence type="ECO:0000256" key="8">
    <source>
        <dbReference type="SAM" id="Phobius"/>
    </source>
</evidence>
<dbReference type="GO" id="GO:0045436">
    <property type="term" value="F:lycopene beta cyclase activity"/>
    <property type="evidence" value="ECO:0007669"/>
    <property type="project" value="UniProtKB-ARBA"/>
</dbReference>
<keyword evidence="5 8" id="KW-1133">Transmembrane helix</keyword>
<comment type="subcellular location">
    <subcellularLocation>
        <location evidence="1">Membrane</location>
        <topology evidence="1">Multi-pass membrane protein</topology>
    </subcellularLocation>
</comment>
<keyword evidence="10" id="KW-1185">Reference proteome</keyword>
<keyword evidence="4" id="KW-0125">Carotenoid biosynthesis</keyword>
<feature type="transmembrane region" description="Helical" evidence="8">
    <location>
        <begin position="6"/>
        <end position="24"/>
    </location>
</feature>
<keyword evidence="7" id="KW-0413">Isomerase</keyword>
<dbReference type="GO" id="GO:0016020">
    <property type="term" value="C:membrane"/>
    <property type="evidence" value="ECO:0007669"/>
    <property type="project" value="UniProtKB-SubCell"/>
</dbReference>
<evidence type="ECO:0000256" key="5">
    <source>
        <dbReference type="ARBA" id="ARBA00022989"/>
    </source>
</evidence>
<dbReference type="AlphaFoldDB" id="A0A560WA61"/>
<sequence>MTYAGLAGCFLAGSALVLIVAAVLRRPARRWWLATGATALALVVLTAVFDNVMIAADLFRFDESQLSGVHVGLAPAEDFAWPLAAALALPALRLLLTPDDERAARVGGR</sequence>
<accession>A0A560WA61</accession>
<evidence type="ECO:0000256" key="3">
    <source>
        <dbReference type="ARBA" id="ARBA00022692"/>
    </source>
</evidence>
<evidence type="ECO:0000256" key="6">
    <source>
        <dbReference type="ARBA" id="ARBA00023136"/>
    </source>
</evidence>
<keyword evidence="3 8" id="KW-0812">Transmembrane</keyword>
<feature type="transmembrane region" description="Helical" evidence="8">
    <location>
        <begin position="79"/>
        <end position="96"/>
    </location>
</feature>
<organism evidence="9 10">
    <name type="scientific">Marihabitans asiaticum</name>
    <dbReference type="NCBI Taxonomy" id="415218"/>
    <lineage>
        <taxon>Bacteria</taxon>
        <taxon>Bacillati</taxon>
        <taxon>Actinomycetota</taxon>
        <taxon>Actinomycetes</taxon>
        <taxon>Micrococcales</taxon>
        <taxon>Intrasporangiaceae</taxon>
        <taxon>Marihabitans</taxon>
    </lineage>
</organism>
<dbReference type="GO" id="GO:0016117">
    <property type="term" value="P:carotenoid biosynthetic process"/>
    <property type="evidence" value="ECO:0007669"/>
    <property type="project" value="UniProtKB-KW"/>
</dbReference>
<name>A0A560WA61_9MICO</name>
<reference evidence="9 10" key="1">
    <citation type="submission" date="2019-06" db="EMBL/GenBank/DDBJ databases">
        <title>Sequencing the genomes of 1000 actinobacteria strains.</title>
        <authorList>
            <person name="Klenk H.-P."/>
        </authorList>
    </citation>
    <scope>NUCLEOTIDE SEQUENCE [LARGE SCALE GENOMIC DNA]</scope>
    <source>
        <strain evidence="9 10">DSM 18935</strain>
    </source>
</reference>
<evidence type="ECO:0000256" key="2">
    <source>
        <dbReference type="ARBA" id="ARBA00004829"/>
    </source>
</evidence>
<dbReference type="RefSeq" id="WP_144857379.1">
    <property type="nucleotide sequence ID" value="NZ_BAAAYT010000005.1"/>
</dbReference>
<proteinExistence type="predicted"/>
<dbReference type="EMBL" id="VIUW01000003">
    <property type="protein sequence ID" value="TWD14516.1"/>
    <property type="molecule type" value="Genomic_DNA"/>
</dbReference>
<comment type="caution">
    <text evidence="9">The sequence shown here is derived from an EMBL/GenBank/DDBJ whole genome shotgun (WGS) entry which is preliminary data.</text>
</comment>
<dbReference type="GO" id="GO:0016872">
    <property type="term" value="F:intramolecular lyase activity"/>
    <property type="evidence" value="ECO:0007669"/>
    <property type="project" value="InterPro"/>
</dbReference>
<evidence type="ECO:0000256" key="1">
    <source>
        <dbReference type="ARBA" id="ARBA00004141"/>
    </source>
</evidence>
<keyword evidence="6 8" id="KW-0472">Membrane</keyword>
<evidence type="ECO:0000313" key="9">
    <source>
        <dbReference type="EMBL" id="TWD14516.1"/>
    </source>
</evidence>
<dbReference type="OrthoDB" id="4411839at2"/>
<gene>
    <name evidence="9" type="ORF">FB557_1928</name>
</gene>
<feature type="transmembrane region" description="Helical" evidence="8">
    <location>
        <begin position="31"/>
        <end position="59"/>
    </location>
</feature>
<dbReference type="Proteomes" id="UP000315628">
    <property type="component" value="Unassembled WGS sequence"/>
</dbReference>